<organism evidence="2">
    <name type="scientific">Leptosphaeria maculans (strain JN3 / isolate v23.1.3 / race Av1-4-5-6-7-8)</name>
    <name type="common">Blackleg fungus</name>
    <name type="synonym">Phoma lingam</name>
    <dbReference type="NCBI Taxonomy" id="985895"/>
    <lineage>
        <taxon>Eukaryota</taxon>
        <taxon>Fungi</taxon>
        <taxon>Dikarya</taxon>
        <taxon>Ascomycota</taxon>
        <taxon>Pezizomycotina</taxon>
        <taxon>Dothideomycetes</taxon>
        <taxon>Pleosporomycetidae</taxon>
        <taxon>Pleosporales</taxon>
        <taxon>Pleosporineae</taxon>
        <taxon>Leptosphaeriaceae</taxon>
        <taxon>Plenodomus</taxon>
        <taxon>Plenodomus lingam/Leptosphaeria maculans species complex</taxon>
    </lineage>
</organism>
<evidence type="ECO:0000313" key="1">
    <source>
        <dbReference type="EMBL" id="CBY00855.1"/>
    </source>
</evidence>
<sequence length="256" mass="27835">MQALEFCSGQDALPVHDQGLKTQRSTPRCTNLTWYEYICAVYGSYCCHTYGAPPLLTSLRPSIVDPPGTQSRQLTTVVTVTNLDRMWPTWQPPVALMAAWQAESLRSLVAVPWGTNANRPVLSPVFPTAGAERERELRQTRTSSRFHLNNNNNNNSSYAQADRPIIRPTKRGSLSSPPSVPPIAISAVWRLGKHRQGGSAAWPGRYECAVCDASLSAARPHNARLELQAANIVNTEEAAGVCQPNPGTSCICAVAA</sequence>
<dbReference type="EMBL" id="FP929138">
    <property type="protein sequence ID" value="CBY00855.1"/>
    <property type="molecule type" value="Genomic_DNA"/>
</dbReference>
<accession>E5AB14</accession>
<reference evidence="2" key="1">
    <citation type="journal article" date="2011" name="Nat. Commun.">
        <title>Effector diversification within compartments of the Leptosphaeria maculans genome affected by Repeat-Induced Point mutations.</title>
        <authorList>
            <person name="Rouxel T."/>
            <person name="Grandaubert J."/>
            <person name="Hane J.K."/>
            <person name="Hoede C."/>
            <person name="van de Wouw A.P."/>
            <person name="Couloux A."/>
            <person name="Dominguez V."/>
            <person name="Anthouard V."/>
            <person name="Bally P."/>
            <person name="Bourras S."/>
            <person name="Cozijnsen A.J."/>
            <person name="Ciuffetti L.M."/>
            <person name="Degrave A."/>
            <person name="Dilmaghani A."/>
            <person name="Duret L."/>
            <person name="Fudal I."/>
            <person name="Goodwin S.B."/>
            <person name="Gout L."/>
            <person name="Glaser N."/>
            <person name="Linglin J."/>
            <person name="Kema G.H.J."/>
            <person name="Lapalu N."/>
            <person name="Lawrence C.B."/>
            <person name="May K."/>
            <person name="Meyer M."/>
            <person name="Ollivier B."/>
            <person name="Poulain J."/>
            <person name="Schoch C.L."/>
            <person name="Simon A."/>
            <person name="Spatafora J.W."/>
            <person name="Stachowiak A."/>
            <person name="Turgeon B.G."/>
            <person name="Tyler B.M."/>
            <person name="Vincent D."/>
            <person name="Weissenbach J."/>
            <person name="Amselem J."/>
            <person name="Quesneville H."/>
            <person name="Oliver R.P."/>
            <person name="Wincker P."/>
            <person name="Balesdent M.-H."/>
            <person name="Howlett B.J."/>
        </authorList>
    </citation>
    <scope>NUCLEOTIDE SEQUENCE [LARGE SCALE GENOMIC DNA]</scope>
    <source>
        <strain evidence="2">JN3 / isolate v23.1.3 / race Av1-4-5-6-7-8</strain>
    </source>
</reference>
<keyword evidence="2" id="KW-1185">Reference proteome</keyword>
<dbReference type="AlphaFoldDB" id="E5AB14"/>
<evidence type="ECO:0000313" key="2">
    <source>
        <dbReference type="Proteomes" id="UP000002668"/>
    </source>
</evidence>
<gene>
    <name evidence="1" type="ORF">LEMA_P019850.1</name>
</gene>
<dbReference type="Proteomes" id="UP000002668">
    <property type="component" value="Genome"/>
</dbReference>
<name>E5AB14_LEPMJ</name>
<dbReference type="InParanoid" id="E5AB14"/>
<proteinExistence type="predicted"/>
<dbReference type="HOGENOM" id="CLU_1086146_0_0_1"/>
<protein>
    <submittedName>
        <fullName evidence="1">Predicted protein</fullName>
    </submittedName>
</protein>
<dbReference type="VEuPathDB" id="FungiDB:LEMA_P019850.1"/>